<evidence type="ECO:0000256" key="4">
    <source>
        <dbReference type="ARBA" id="ARBA00022670"/>
    </source>
</evidence>
<keyword evidence="2 10" id="KW-1003">Cell membrane</keyword>
<evidence type="ECO:0000313" key="14">
    <source>
        <dbReference type="Proteomes" id="UP000028653"/>
    </source>
</evidence>
<evidence type="ECO:0000256" key="3">
    <source>
        <dbReference type="ARBA" id="ARBA00022519"/>
    </source>
</evidence>
<keyword evidence="6 10" id="KW-0378">Hydrolase</keyword>
<dbReference type="Gene3D" id="3.30.70.2350">
    <property type="match status" value="1"/>
</dbReference>
<dbReference type="GO" id="GO:0005886">
    <property type="term" value="C:plasma membrane"/>
    <property type="evidence" value="ECO:0007669"/>
    <property type="project" value="UniProtKB-SubCell"/>
</dbReference>
<proteinExistence type="inferred from homology"/>
<keyword evidence="3" id="KW-0997">Cell inner membrane</keyword>
<feature type="active site" description="Nucleophile" evidence="10">
    <location>
        <position position="201"/>
    </location>
</feature>
<evidence type="ECO:0000256" key="5">
    <source>
        <dbReference type="ARBA" id="ARBA00022692"/>
    </source>
</evidence>
<dbReference type="PANTHER" id="PTHR43066">
    <property type="entry name" value="RHOMBOID-RELATED PROTEIN"/>
    <property type="match status" value="1"/>
</dbReference>
<evidence type="ECO:0000313" key="13">
    <source>
        <dbReference type="EMBL" id="KFC77338.1"/>
    </source>
</evidence>
<gene>
    <name evidence="10 13" type="primary">glpG</name>
    <name evidence="13" type="ORF">GBAG_3860</name>
</gene>
<comment type="catalytic activity">
    <reaction evidence="10">
        <text>Cleaves type-1 transmembrane domains using a catalytic dyad composed of serine and histidine that are contributed by different transmembrane domains.</text>
        <dbReference type="EC" id="3.4.21.105"/>
    </reaction>
</comment>
<evidence type="ECO:0000256" key="8">
    <source>
        <dbReference type="ARBA" id="ARBA00022989"/>
    </source>
</evidence>
<dbReference type="InterPro" id="IPR035952">
    <property type="entry name" value="Rhomboid-like_sf"/>
</dbReference>
<dbReference type="InterPro" id="IPR022732">
    <property type="entry name" value="Peptidase_S54_GlpG_N"/>
</dbReference>
<dbReference type="Gene3D" id="1.20.1540.10">
    <property type="entry name" value="Rhomboid-like"/>
    <property type="match status" value="1"/>
</dbReference>
<feature type="transmembrane region" description="Helical" evidence="10">
    <location>
        <begin position="172"/>
        <end position="190"/>
    </location>
</feature>
<dbReference type="eggNOG" id="COG0705">
    <property type="taxonomic scope" value="Bacteria"/>
</dbReference>
<keyword evidence="4 10" id="KW-0645">Protease</keyword>
<evidence type="ECO:0000256" key="6">
    <source>
        <dbReference type="ARBA" id="ARBA00022801"/>
    </source>
</evidence>
<protein>
    <recommendedName>
        <fullName evidence="10">Rhomboid protease GlpG</fullName>
        <ecNumber evidence="10">3.4.21.105</ecNumber>
    </recommendedName>
    <alternativeName>
        <fullName evidence="10">Intramembrane serine protease</fullName>
    </alternativeName>
</protein>
<comment type="subcellular location">
    <subcellularLocation>
        <location evidence="10">Cell membrane</location>
        <topology evidence="10">Multi-pass membrane protein</topology>
    </subcellularLocation>
    <subcellularLocation>
        <location evidence="1">Membrane</location>
        <topology evidence="1">Multi-pass membrane protein</topology>
    </subcellularLocation>
</comment>
<feature type="active site" evidence="10">
    <location>
        <position position="254"/>
    </location>
</feature>
<dbReference type="OrthoDB" id="9778341at2"/>
<evidence type="ECO:0000256" key="2">
    <source>
        <dbReference type="ARBA" id="ARBA00022475"/>
    </source>
</evidence>
<dbReference type="SUPFAM" id="SSF144091">
    <property type="entry name" value="Rhomboid-like"/>
    <property type="match status" value="1"/>
</dbReference>
<keyword evidence="8 10" id="KW-1133">Transmembrane helix</keyword>
<feature type="transmembrane region" description="Helical" evidence="10">
    <location>
        <begin position="225"/>
        <end position="242"/>
    </location>
</feature>
<feature type="transmembrane region" description="Helical" evidence="10">
    <location>
        <begin position="135"/>
        <end position="160"/>
    </location>
</feature>
<dbReference type="EC" id="3.4.21.105" evidence="10"/>
<feature type="transmembrane region" description="Helical" evidence="10">
    <location>
        <begin position="96"/>
        <end position="115"/>
    </location>
</feature>
<dbReference type="FunFam" id="1.20.1540.10:FF:000003">
    <property type="entry name" value="Rhomboid protease GlpG"/>
    <property type="match status" value="1"/>
</dbReference>
<comment type="function">
    <text evidence="10">Rhomboid-type serine protease that catalyzes intramembrane proteolysis.</text>
</comment>
<dbReference type="RefSeq" id="WP_034499196.1">
    <property type="nucleotide sequence ID" value="NZ_JMPI01000067.1"/>
</dbReference>
<name>A0A085G0U3_9ENTR</name>
<keyword evidence="5 10" id="KW-0812">Transmembrane</keyword>
<comment type="similarity">
    <text evidence="10">Belongs to the peptidase S54 family.</text>
</comment>
<feature type="domain" description="Peptidase S54 rhomboid" evidence="11">
    <location>
        <begin position="134"/>
        <end position="267"/>
    </location>
</feature>
<dbReference type="Pfam" id="PF01694">
    <property type="entry name" value="Rhomboid"/>
    <property type="match status" value="1"/>
</dbReference>
<dbReference type="GO" id="GO:0006508">
    <property type="term" value="P:proteolysis"/>
    <property type="evidence" value="ECO:0007669"/>
    <property type="project" value="UniProtKB-UniRule"/>
</dbReference>
<dbReference type="Proteomes" id="UP000028653">
    <property type="component" value="Unassembled WGS sequence"/>
</dbReference>
<dbReference type="Pfam" id="PF12122">
    <property type="entry name" value="Rhomboid_N"/>
    <property type="match status" value="1"/>
</dbReference>
<evidence type="ECO:0000256" key="10">
    <source>
        <dbReference type="HAMAP-Rule" id="MF_01594"/>
    </source>
</evidence>
<evidence type="ECO:0000256" key="7">
    <source>
        <dbReference type="ARBA" id="ARBA00022825"/>
    </source>
</evidence>
<keyword evidence="9 10" id="KW-0472">Membrane</keyword>
<comment type="caution">
    <text evidence="13">The sequence shown here is derived from an EMBL/GenBank/DDBJ whole genome shotgun (WGS) entry which is preliminary data.</text>
</comment>
<dbReference type="InterPro" id="IPR023662">
    <property type="entry name" value="Rhomboid_protease_GlpG"/>
</dbReference>
<feature type="transmembrane region" description="Helical" evidence="10">
    <location>
        <begin position="196"/>
        <end position="213"/>
    </location>
</feature>
<keyword evidence="14" id="KW-1185">Reference proteome</keyword>
<sequence length="276" mass="30939">MIMITSFANPRVAQAFVDYMATQGIILTIQRHEQSDIWLANDSQESHVRAELEQFLANPGDARYLAASWNTGHTGSGLQYQRYPFLATITQKAGPFTMVIMAACVLVYLMMQVMGDRAVMTWLAWPYKESLHYELWRYFSHALMHFSIMHIAFNLLWWWYLGGPVEKRLGSGKLITLTLVSALLSGFVQAKFGGPLFGGLSGVVYALMGYVWLRGERDPDSGIYMQRGLLAFAVLWIVIGFFDVLGMSIANAAHITGLVVGLAMALVDTMHARKRT</sequence>
<reference evidence="13 14" key="1">
    <citation type="submission" date="2014-05" db="EMBL/GenBank/DDBJ databases">
        <title>ATOL: Assembling a taxonomically balanced genome-scale reconstruction of the evolutionary history of the Enterobacteriaceae.</title>
        <authorList>
            <person name="Plunkett G.III."/>
            <person name="Neeno-Eckwall E.C."/>
            <person name="Glasner J.D."/>
            <person name="Perna N.T."/>
        </authorList>
    </citation>
    <scope>NUCLEOTIDE SEQUENCE [LARGE SCALE GENOMIC DNA]</scope>
    <source>
        <strain evidence="13 14">ATCC 33320</strain>
    </source>
</reference>
<feature type="transmembrane region" description="Helical" evidence="10">
    <location>
        <begin position="248"/>
        <end position="267"/>
    </location>
</feature>
<dbReference type="InterPro" id="IPR022764">
    <property type="entry name" value="Peptidase_S54_rhomboid_dom"/>
</dbReference>
<dbReference type="NCBIfam" id="TIGR04239">
    <property type="entry name" value="rhombo_GlpG"/>
    <property type="match status" value="1"/>
</dbReference>
<evidence type="ECO:0000256" key="9">
    <source>
        <dbReference type="ARBA" id="ARBA00023136"/>
    </source>
</evidence>
<dbReference type="AlphaFoldDB" id="A0A085G0U3"/>
<evidence type="ECO:0000256" key="1">
    <source>
        <dbReference type="ARBA" id="ARBA00004141"/>
    </source>
</evidence>
<accession>A0A085G0U3</accession>
<dbReference type="InterPro" id="IPR038236">
    <property type="entry name" value="GlpG_N_sf"/>
</dbReference>
<dbReference type="PANTHER" id="PTHR43066:SF26">
    <property type="entry name" value="RHOMBOID PROTEASE GLPG"/>
    <property type="match status" value="1"/>
</dbReference>
<dbReference type="NCBIfam" id="NF008155">
    <property type="entry name" value="PRK10907.1"/>
    <property type="match status" value="1"/>
</dbReference>
<feature type="domain" description="Peptidase S54 GlpG peptidase N-terminal" evidence="12">
    <location>
        <begin position="1"/>
        <end position="83"/>
    </location>
</feature>
<dbReference type="HAMAP" id="MF_01594">
    <property type="entry name" value="Rhomboid_GlpG"/>
    <property type="match status" value="1"/>
</dbReference>
<dbReference type="EMBL" id="JMPI01000067">
    <property type="protein sequence ID" value="KFC77338.1"/>
    <property type="molecule type" value="Genomic_DNA"/>
</dbReference>
<keyword evidence="7 10" id="KW-0720">Serine protease</keyword>
<evidence type="ECO:0000259" key="11">
    <source>
        <dbReference type="Pfam" id="PF01694"/>
    </source>
</evidence>
<organism evidence="13 14">
    <name type="scientific">Buttiauxella agrestis ATCC 33320</name>
    <dbReference type="NCBI Taxonomy" id="1006004"/>
    <lineage>
        <taxon>Bacteria</taxon>
        <taxon>Pseudomonadati</taxon>
        <taxon>Pseudomonadota</taxon>
        <taxon>Gammaproteobacteria</taxon>
        <taxon>Enterobacterales</taxon>
        <taxon>Enterobacteriaceae</taxon>
        <taxon>Buttiauxella</taxon>
    </lineage>
</organism>
<dbReference type="GO" id="GO:0004252">
    <property type="term" value="F:serine-type endopeptidase activity"/>
    <property type="evidence" value="ECO:0007669"/>
    <property type="project" value="UniProtKB-UniRule"/>
</dbReference>
<evidence type="ECO:0000259" key="12">
    <source>
        <dbReference type="Pfam" id="PF12122"/>
    </source>
</evidence>
<dbReference type="STRING" id="1006004.GBAG_3860"/>